<dbReference type="Gene3D" id="3.40.50.740">
    <property type="match status" value="1"/>
</dbReference>
<dbReference type="InterPro" id="IPR050123">
    <property type="entry name" value="Prok_molybdopt-oxidoreductase"/>
</dbReference>
<dbReference type="CDD" id="cd02791">
    <property type="entry name" value="MopB_CT_Nitrate-R-NapA-like"/>
    <property type="match status" value="1"/>
</dbReference>
<dbReference type="PANTHER" id="PTHR43105:SF9">
    <property type="entry name" value="NADPH-FE(3+) OXIDOREDUCTASE SUBUNIT ALPHA"/>
    <property type="match status" value="1"/>
</dbReference>
<reference evidence="13" key="1">
    <citation type="journal article" date="2019" name="Int. J. Syst. Evol. Microbiol.">
        <title>The Global Catalogue of Microorganisms (GCM) 10K type strain sequencing project: providing services to taxonomists for standard genome sequencing and annotation.</title>
        <authorList>
            <consortium name="The Broad Institute Genomics Platform"/>
            <consortium name="The Broad Institute Genome Sequencing Center for Infectious Disease"/>
            <person name="Wu L."/>
            <person name="Ma J."/>
        </authorList>
    </citation>
    <scope>NUCLEOTIDE SEQUENCE [LARGE SCALE GENOMIC DNA]</scope>
    <source>
        <strain evidence="13">KCTC 23917</strain>
    </source>
</reference>
<name>A0ABQ2XW50_9BURK</name>
<keyword evidence="5" id="KW-0500">Molybdenum</keyword>
<dbReference type="InterPro" id="IPR006655">
    <property type="entry name" value="Mopterin_OxRdtase_prok_CS"/>
</dbReference>
<dbReference type="InterPro" id="IPR006657">
    <property type="entry name" value="MoPterin_dinucl-bd_dom"/>
</dbReference>
<keyword evidence="10" id="KW-0534">Nitrate assimilation</keyword>
<dbReference type="Pfam" id="PF00384">
    <property type="entry name" value="Molybdopterin"/>
    <property type="match status" value="1"/>
</dbReference>
<dbReference type="InterPro" id="IPR027467">
    <property type="entry name" value="MopterinOxRdtase_cofactor_BS"/>
</dbReference>
<dbReference type="RefSeq" id="WP_189356132.1">
    <property type="nucleotide sequence ID" value="NZ_BMYU01000002.1"/>
</dbReference>
<dbReference type="PROSITE" id="PS00551">
    <property type="entry name" value="MOLYBDOPTERIN_PROK_1"/>
    <property type="match status" value="1"/>
</dbReference>
<evidence type="ECO:0000256" key="5">
    <source>
        <dbReference type="ARBA" id="ARBA00022505"/>
    </source>
</evidence>
<dbReference type="InterPro" id="IPR006656">
    <property type="entry name" value="Mopterin_OxRdtase"/>
</dbReference>
<evidence type="ECO:0000256" key="10">
    <source>
        <dbReference type="ARBA" id="ARBA00023063"/>
    </source>
</evidence>
<evidence type="ECO:0000256" key="6">
    <source>
        <dbReference type="ARBA" id="ARBA00022723"/>
    </source>
</evidence>
<evidence type="ECO:0000256" key="8">
    <source>
        <dbReference type="ARBA" id="ARBA00023004"/>
    </source>
</evidence>
<dbReference type="InterPro" id="IPR009010">
    <property type="entry name" value="Asp_de-COase-like_dom_sf"/>
</dbReference>
<dbReference type="SMART" id="SM00926">
    <property type="entry name" value="Molybdop_Fe4S4"/>
    <property type="match status" value="1"/>
</dbReference>
<organism evidence="12 13">
    <name type="scientific">Undibacterium squillarum</name>
    <dbReference type="NCBI Taxonomy" id="1131567"/>
    <lineage>
        <taxon>Bacteria</taxon>
        <taxon>Pseudomonadati</taxon>
        <taxon>Pseudomonadota</taxon>
        <taxon>Betaproteobacteria</taxon>
        <taxon>Burkholderiales</taxon>
        <taxon>Oxalobacteraceae</taxon>
        <taxon>Undibacterium</taxon>
    </lineage>
</organism>
<evidence type="ECO:0000256" key="4">
    <source>
        <dbReference type="ARBA" id="ARBA00022485"/>
    </source>
</evidence>
<dbReference type="Gene3D" id="2.40.40.20">
    <property type="match status" value="1"/>
</dbReference>
<comment type="caution">
    <text evidence="12">The sequence shown here is derived from an EMBL/GenBank/DDBJ whole genome shotgun (WGS) entry which is preliminary data.</text>
</comment>
<dbReference type="PROSITE" id="PS51669">
    <property type="entry name" value="4FE4S_MOW_BIS_MGD"/>
    <property type="match status" value="1"/>
</dbReference>
<keyword evidence="8" id="KW-0408">Iron</keyword>
<dbReference type="Pfam" id="PF01568">
    <property type="entry name" value="Molydop_binding"/>
    <property type="match status" value="1"/>
</dbReference>
<dbReference type="SUPFAM" id="SSF53706">
    <property type="entry name" value="Formate dehydrogenase/DMSO reductase, domains 1-3"/>
    <property type="match status" value="1"/>
</dbReference>
<evidence type="ECO:0000256" key="9">
    <source>
        <dbReference type="ARBA" id="ARBA00023014"/>
    </source>
</evidence>
<dbReference type="InterPro" id="IPR006963">
    <property type="entry name" value="Mopterin_OxRdtase_4Fe-4S_dom"/>
</dbReference>
<dbReference type="CDD" id="cd02754">
    <property type="entry name" value="MopB_Nitrate-R-NapA-like"/>
    <property type="match status" value="1"/>
</dbReference>
<dbReference type="Proteomes" id="UP000653343">
    <property type="component" value="Unassembled WGS sequence"/>
</dbReference>
<comment type="cofactor">
    <cofactor evidence="1">
        <name>Mo-bis(molybdopterin guanine dinucleotide)</name>
        <dbReference type="ChEBI" id="CHEBI:60539"/>
    </cofactor>
</comment>
<proteinExistence type="inferred from homology"/>
<dbReference type="EMBL" id="BMYU01000002">
    <property type="protein sequence ID" value="GGX35979.1"/>
    <property type="molecule type" value="Genomic_DNA"/>
</dbReference>
<evidence type="ECO:0000256" key="2">
    <source>
        <dbReference type="ARBA" id="ARBA00001966"/>
    </source>
</evidence>
<comment type="cofactor">
    <cofactor evidence="2">
        <name>[4Fe-4S] cluster</name>
        <dbReference type="ChEBI" id="CHEBI:49883"/>
    </cofactor>
</comment>
<dbReference type="SUPFAM" id="SSF50692">
    <property type="entry name" value="ADC-like"/>
    <property type="match status" value="1"/>
</dbReference>
<dbReference type="PANTHER" id="PTHR43105">
    <property type="entry name" value="RESPIRATORY NITRATE REDUCTASE"/>
    <property type="match status" value="1"/>
</dbReference>
<keyword evidence="7" id="KW-0560">Oxidoreductase</keyword>
<dbReference type="InterPro" id="IPR041957">
    <property type="entry name" value="CT_Nitrate-R-NapA-like"/>
</dbReference>
<feature type="domain" description="4Fe-4S Mo/W bis-MGD-type" evidence="11">
    <location>
        <begin position="4"/>
        <end position="60"/>
    </location>
</feature>
<dbReference type="Gene3D" id="3.40.228.10">
    <property type="entry name" value="Dimethylsulfoxide Reductase, domain 2"/>
    <property type="match status" value="1"/>
</dbReference>
<evidence type="ECO:0000259" key="11">
    <source>
        <dbReference type="PROSITE" id="PS51669"/>
    </source>
</evidence>
<evidence type="ECO:0000313" key="12">
    <source>
        <dbReference type="EMBL" id="GGX35979.1"/>
    </source>
</evidence>
<keyword evidence="13" id="KW-1185">Reference proteome</keyword>
<evidence type="ECO:0000256" key="1">
    <source>
        <dbReference type="ARBA" id="ARBA00001942"/>
    </source>
</evidence>
<gene>
    <name evidence="12" type="ORF">GCM10010946_11930</name>
</gene>
<keyword evidence="6" id="KW-0479">Metal-binding</keyword>
<dbReference type="Gene3D" id="2.20.25.90">
    <property type="entry name" value="ADC-like domains"/>
    <property type="match status" value="1"/>
</dbReference>
<dbReference type="InterPro" id="IPR041854">
    <property type="entry name" value="BFD-like_2Fe2S-bd_dom_sf"/>
</dbReference>
<evidence type="ECO:0000256" key="7">
    <source>
        <dbReference type="ARBA" id="ARBA00023002"/>
    </source>
</evidence>
<protein>
    <submittedName>
        <fullName evidence="12">Nitrate reductase</fullName>
    </submittedName>
</protein>
<dbReference type="PROSITE" id="PS00490">
    <property type="entry name" value="MOLYBDOPTERIN_PROK_2"/>
    <property type="match status" value="1"/>
</dbReference>
<dbReference type="Pfam" id="PF04879">
    <property type="entry name" value="Molybdop_Fe4S4"/>
    <property type="match status" value="1"/>
</dbReference>
<evidence type="ECO:0000313" key="13">
    <source>
        <dbReference type="Proteomes" id="UP000653343"/>
    </source>
</evidence>
<evidence type="ECO:0000256" key="3">
    <source>
        <dbReference type="ARBA" id="ARBA00008747"/>
    </source>
</evidence>
<accession>A0ABQ2XW50</accession>
<sequence>MSASTETKSTCCYCGVGCGVIITAEQGQITGVRGDPDHPANFGRLCSKGSQLHMTSTPLIQAQRRLHQPMLRQRRDQALTISDWDSSIAYVAERISNTVAEHGPDSIGFYVSGQLLTEDYYLFNKLARGLIGTNQIDSNSRLCMSSAVAGYKQSLGSDAPPCSYEDLDHADLVLIIGANPAYAHPVLYRRLEAARARKPEMKLVVVDPRRTDSAQDADLHLAIKPGSDVALLNGLLHICLWEGWTQAAWLDAHTSGLEALRDSVRDCTPEQTATLCGVSADDIYLLARWFAQSAASLSLYCQGLNQSSAGTAKNSALINLHLMTAQIGRPGAGPFSLTGQPNAMGGRETGSMANLLCAHRDLSNADDRAEVANFWGIPEIPAQAGSTAVDMFEATRKSKIRILWIVCTNPAHSLPAQAQVRAALETAELVIVQEAFRDTATAAYADVLLPAASWGEKEGTVTNSERRISRVRAAIAPPGNARADWWIASQIGLAIQTRFPQHFPHKQTLRLAYDNTEQIWNEHRELTRGRDLDITGLSYRLLEQSPQQWPCPEGQHTGQARLYTDFRFAHADGKARLICTPYQPAQDKVNARTPFVLSTGRLRDHWHGMSRTGVTPAAFAHQPEPMLEMHPQDMEARFLKHGDTVCIRNTRGQQIWRIRANPALRSGMLWLPMHWGEEFVWGNANGYTGLGVNNLVSPALDPKSFQPELKFSTVSLQKQSFPYSLQLICRADPHQIPAMQRACRQLLRDQPYVECIPFGGTASGIALYACLQQAEPVLFAALTEVAGLQQHAHLRYQDAQRSTRLIRLENRQLHTVMQTGSQTLPDWLVQWLKEAKEITVPVSLLLQDKAPAGIAVQRSVQVCQCLGVSAAQITQYLEQQETPATPEAEQAVLLGLQQHLQCGTRCGSCVPELKQSIRALRQKVLHVA</sequence>
<dbReference type="Gene3D" id="1.10.10.1100">
    <property type="entry name" value="BFD-like [2Fe-2S]-binding domain"/>
    <property type="match status" value="1"/>
</dbReference>
<keyword evidence="9" id="KW-0411">Iron-sulfur</keyword>
<keyword evidence="4" id="KW-0004">4Fe-4S</keyword>
<comment type="similarity">
    <text evidence="3">Belongs to the prokaryotic molybdopterin-containing oxidoreductase family. NasA/NapA/NarB subfamily.</text>
</comment>